<dbReference type="InterPro" id="IPR055449">
    <property type="entry name" value="Iec3-like_M"/>
</dbReference>
<dbReference type="OrthoDB" id="4095124at2759"/>
<organism evidence="4 5">
    <name type="scientific">Curvularia clavata</name>
    <dbReference type="NCBI Taxonomy" id="95742"/>
    <lineage>
        <taxon>Eukaryota</taxon>
        <taxon>Fungi</taxon>
        <taxon>Dikarya</taxon>
        <taxon>Ascomycota</taxon>
        <taxon>Pezizomycotina</taxon>
        <taxon>Dothideomycetes</taxon>
        <taxon>Pleosporomycetidae</taxon>
        <taxon>Pleosporales</taxon>
        <taxon>Pleosporineae</taxon>
        <taxon>Pleosporaceae</taxon>
        <taxon>Curvularia</taxon>
    </lineage>
</organism>
<feature type="region of interest" description="Disordered" evidence="1">
    <location>
        <begin position="428"/>
        <end position="524"/>
    </location>
</feature>
<dbReference type="VEuPathDB" id="FungiDB:yc1106_08805"/>
<dbReference type="AlphaFoldDB" id="A0A9Q9DXH7"/>
<dbReference type="Pfam" id="PF14612">
    <property type="entry name" value="Ino80_Iec3"/>
    <property type="match status" value="1"/>
</dbReference>
<gene>
    <name evidence="4" type="ORF">yc1106_08805</name>
</gene>
<dbReference type="GO" id="GO:0031011">
    <property type="term" value="C:Ino80 complex"/>
    <property type="evidence" value="ECO:0007669"/>
    <property type="project" value="InterPro"/>
</dbReference>
<keyword evidence="5" id="KW-1185">Reference proteome</keyword>
<dbReference type="EMBL" id="CP089280">
    <property type="protein sequence ID" value="USP81531.1"/>
    <property type="molecule type" value="Genomic_DNA"/>
</dbReference>
<feature type="domain" description="INO80 complex subunit 3 N-terminal" evidence="2">
    <location>
        <begin position="193"/>
        <end position="259"/>
    </location>
</feature>
<evidence type="ECO:0000313" key="4">
    <source>
        <dbReference type="EMBL" id="USP81531.1"/>
    </source>
</evidence>
<dbReference type="GO" id="GO:0006338">
    <property type="term" value="P:chromatin remodeling"/>
    <property type="evidence" value="ECO:0007669"/>
    <property type="project" value="InterPro"/>
</dbReference>
<feature type="region of interest" description="Disordered" evidence="1">
    <location>
        <begin position="164"/>
        <end position="194"/>
    </location>
</feature>
<protein>
    <submittedName>
        <fullName evidence="4">Uncharacterized protein</fullName>
    </submittedName>
</protein>
<dbReference type="InterPro" id="IPR032742">
    <property type="entry name" value="Iec3_N"/>
</dbReference>
<evidence type="ECO:0000256" key="1">
    <source>
        <dbReference type="SAM" id="MobiDB-lite"/>
    </source>
</evidence>
<evidence type="ECO:0000313" key="5">
    <source>
        <dbReference type="Proteomes" id="UP001056012"/>
    </source>
</evidence>
<dbReference type="Proteomes" id="UP001056012">
    <property type="component" value="Chromosome 7"/>
</dbReference>
<evidence type="ECO:0000259" key="2">
    <source>
        <dbReference type="Pfam" id="PF14612"/>
    </source>
</evidence>
<accession>A0A9Q9DXH7</accession>
<name>A0A9Q9DXH7_CURCL</name>
<dbReference type="Pfam" id="PF24244">
    <property type="entry name" value="Iec3-like_M"/>
    <property type="match status" value="1"/>
</dbReference>
<evidence type="ECO:0000259" key="3">
    <source>
        <dbReference type="Pfam" id="PF24244"/>
    </source>
</evidence>
<feature type="region of interest" description="Disordered" evidence="1">
    <location>
        <begin position="1"/>
        <end position="52"/>
    </location>
</feature>
<feature type="region of interest" description="Disordered" evidence="1">
    <location>
        <begin position="109"/>
        <end position="140"/>
    </location>
</feature>
<sequence length="524" mass="57080">MARWERPRKSKAARRAVQGLGGGLDAMPTRRVRAEEGEATAGVGGREERAGRGREVVMASSSDSQVVQMAAVCGKEEEIHLMLPATVFLTITGGRAQRNRSRLRYVSTTRASSSPSLSPALLASTSPPIPPTPSMASEAPAAVPETPASNATAVNTMANTITNTSTSTSTPAVPVQEPQQTDAGEAMQKPVKRSWRRKYRKMRIKFDEAMTESDNLIKLEWKAMGTARRLQENNDQLLDILLELNEQTRINPRLRFDLRNLSPADTAVPSLEAGPDPIAIKQQLQALRDDLAKGTITPEDYAARADQLHSSQSIQQTLKSLASLEQIVPHTTLQDVANHPVPGIDLSEHAPGYMSPTHEDEYLLATDQLLEQPGFDQSLHHGRPIRLASAQPPLTEKDLTVRNPDSVYNWLRKHQPQVFLQDKDVAHPENMSEKSAAPKATKASAKAKRESAIGTPGPRDHHDDEDSAAPETGKGRRKTGGGDDDTAYRPKGGSSRPTKRKREEGDTPAPKGRKKTRPSTGPVS</sequence>
<feature type="compositionally biased region" description="Low complexity" evidence="1">
    <location>
        <begin position="433"/>
        <end position="444"/>
    </location>
</feature>
<reference evidence="4" key="1">
    <citation type="submission" date="2021-12" db="EMBL/GenBank/DDBJ databases">
        <title>Curvularia clavata genome.</title>
        <authorList>
            <person name="Cao Y."/>
        </authorList>
    </citation>
    <scope>NUCLEOTIDE SEQUENCE</scope>
    <source>
        <strain evidence="4">Yc1106</strain>
    </source>
</reference>
<proteinExistence type="predicted"/>
<feature type="domain" description="INO80 complex subunit 3-like middle region" evidence="3">
    <location>
        <begin position="319"/>
        <end position="424"/>
    </location>
</feature>
<feature type="compositionally biased region" description="Low complexity" evidence="1">
    <location>
        <begin position="109"/>
        <end position="126"/>
    </location>
</feature>